<feature type="transmembrane region" description="Helical" evidence="7">
    <location>
        <begin position="191"/>
        <end position="212"/>
    </location>
</feature>
<gene>
    <name evidence="8" type="primary">ycf63</name>
    <name evidence="8" type="ORF">J0158_46</name>
</gene>
<dbReference type="RefSeq" id="YP_009314050.1">
    <property type="nucleotide sequence ID" value="NC_031660.1"/>
</dbReference>
<comment type="subcellular location">
    <subcellularLocation>
        <location evidence="1">Membrane</location>
        <topology evidence="1">Multi-pass membrane protein</topology>
    </subcellularLocation>
</comment>
<reference evidence="8" key="2">
    <citation type="submission" date="2016-10" db="EMBL/GenBank/DDBJ databases">
        <authorList>
            <person name="de Groot N.N."/>
        </authorList>
    </citation>
    <scope>NUCLEOTIDE SEQUENCE</scope>
    <source>
        <strain evidence="8">J.0158</strain>
    </source>
</reference>
<dbReference type="NCBIfam" id="TIGR00056">
    <property type="entry name" value="MlaE family lipid ABC transporter permease subunit"/>
    <property type="match status" value="1"/>
</dbReference>
<protein>
    <recommendedName>
        <fullName evidence="9">ABC transporter permease</fullName>
    </recommendedName>
</protein>
<keyword evidence="8" id="KW-0934">Plastid</keyword>
<keyword evidence="4 7" id="KW-0812">Transmembrane</keyword>
<evidence type="ECO:0000256" key="1">
    <source>
        <dbReference type="ARBA" id="ARBA00004141"/>
    </source>
</evidence>
<evidence type="ECO:0000256" key="6">
    <source>
        <dbReference type="ARBA" id="ARBA00023136"/>
    </source>
</evidence>
<keyword evidence="8" id="KW-0150">Chloroplast</keyword>
<sequence>MNLLSLSYRIQTAYIILRRLGLGSRLGQRKHYHLIRQIYSMGVGSLVIVLLTSCFVGMIFTFQVARELTYLNAVDLVGSILTITFLRELAPVLTAVIVTGRIGSAYTAEIASMQITNQIDVLYILRVDPIDYLVRPRVLACIFMLPILNLISLFTSIASSIFLAAILYNIAPTVFIASSYSSIDVLDLTYSFLKTFVFGLIIGVTSCTWGLTTQGGSINVGRSTTSSVVTILLTILLVDFCLSLIMFHNAHSLVY</sequence>
<dbReference type="GO" id="GO:0043190">
    <property type="term" value="C:ATP-binding cassette (ABC) transporter complex"/>
    <property type="evidence" value="ECO:0007669"/>
    <property type="project" value="InterPro"/>
</dbReference>
<feature type="transmembrane region" description="Helical" evidence="7">
    <location>
        <begin position="138"/>
        <end position="171"/>
    </location>
</feature>
<dbReference type="PANTHER" id="PTHR30188">
    <property type="entry name" value="ABC TRANSPORTER PERMEASE PROTEIN-RELATED"/>
    <property type="match status" value="1"/>
</dbReference>
<dbReference type="Pfam" id="PF02405">
    <property type="entry name" value="MlaE"/>
    <property type="match status" value="1"/>
</dbReference>
<organism evidence="8">
    <name type="scientific">Izziella formosana</name>
    <dbReference type="NCBI Taxonomy" id="1653389"/>
    <lineage>
        <taxon>Eukaryota</taxon>
        <taxon>Rhodophyta</taxon>
        <taxon>Florideophyceae</taxon>
        <taxon>Nemaliophycidae</taxon>
        <taxon>Nemaliales</taxon>
        <taxon>Liagoraceae</taxon>
        <taxon>Izziella</taxon>
    </lineage>
</organism>
<feature type="transmembrane region" description="Helical" evidence="7">
    <location>
        <begin position="38"/>
        <end position="62"/>
    </location>
</feature>
<comment type="similarity">
    <text evidence="2 7">Belongs to the MlaE permease family.</text>
</comment>
<proteinExistence type="inferred from homology"/>
<name>A0A1G4NUL9_9FLOR</name>
<evidence type="ECO:0000313" key="8">
    <source>
        <dbReference type="EMBL" id="SCW22304.1"/>
    </source>
</evidence>
<keyword evidence="3" id="KW-0813">Transport</keyword>
<dbReference type="EMBL" id="LT622868">
    <property type="protein sequence ID" value="SCW22304.1"/>
    <property type="molecule type" value="Genomic_DNA"/>
</dbReference>
<geneLocation type="chloroplast" evidence="8"/>
<evidence type="ECO:0000256" key="2">
    <source>
        <dbReference type="ARBA" id="ARBA00007556"/>
    </source>
</evidence>
<dbReference type="InterPro" id="IPR030802">
    <property type="entry name" value="Permease_MalE"/>
</dbReference>
<keyword evidence="6 7" id="KW-0472">Membrane</keyword>
<evidence type="ECO:0008006" key="9">
    <source>
        <dbReference type="Google" id="ProtNLM"/>
    </source>
</evidence>
<dbReference type="GeneID" id="30000711"/>
<reference evidence="8" key="1">
    <citation type="submission" date="2016-10" db="EMBL/GenBank/DDBJ databases">
        <title>Chloroplast genomes as a tool to resolve red algal phylogenies: a case study in the Nemaliales.</title>
        <authorList>
            <person name="Costa J.F."/>
            <person name="Lin S.M."/>
            <person name="Macaya E.C."/>
            <person name="Fernandez-Garcia C."/>
            <person name="Verbruggen H."/>
        </authorList>
    </citation>
    <scope>NUCLEOTIDE SEQUENCE</scope>
    <source>
        <strain evidence="8">J.0158</strain>
    </source>
</reference>
<keyword evidence="5 7" id="KW-1133">Transmembrane helix</keyword>
<evidence type="ECO:0000256" key="7">
    <source>
        <dbReference type="RuleBase" id="RU362044"/>
    </source>
</evidence>
<dbReference type="AlphaFoldDB" id="A0A1G4NUL9"/>
<dbReference type="InterPro" id="IPR003453">
    <property type="entry name" value="ABC_MlaE_roteobac"/>
</dbReference>
<evidence type="ECO:0000256" key="4">
    <source>
        <dbReference type="ARBA" id="ARBA00022692"/>
    </source>
</evidence>
<feature type="transmembrane region" description="Helical" evidence="7">
    <location>
        <begin position="224"/>
        <end position="247"/>
    </location>
</feature>
<evidence type="ECO:0000256" key="3">
    <source>
        <dbReference type="ARBA" id="ARBA00022448"/>
    </source>
</evidence>
<dbReference type="GO" id="GO:0005548">
    <property type="term" value="F:phospholipid transporter activity"/>
    <property type="evidence" value="ECO:0007669"/>
    <property type="project" value="TreeGrafter"/>
</dbReference>
<dbReference type="PANTHER" id="PTHR30188:SF4">
    <property type="entry name" value="PROTEIN TRIGALACTOSYLDIACYLGLYCEROL 1, CHLOROPLASTIC"/>
    <property type="match status" value="1"/>
</dbReference>
<accession>A0A1G4NUL9</accession>
<evidence type="ECO:0000256" key="5">
    <source>
        <dbReference type="ARBA" id="ARBA00022989"/>
    </source>
</evidence>
<comment type="caution">
    <text evidence="7">Lacks conserved residue(s) required for the propagation of feature annotation.</text>
</comment>